<accession>A0A9W9J9T7</accession>
<evidence type="ECO:0000256" key="1">
    <source>
        <dbReference type="SAM" id="MobiDB-lite"/>
    </source>
</evidence>
<gene>
    <name evidence="2" type="ORF">N7498_010916</name>
</gene>
<dbReference type="GeneID" id="83185273"/>
<dbReference type="AlphaFoldDB" id="A0A9W9J9T7"/>
<protein>
    <submittedName>
        <fullName evidence="2">Uncharacterized protein</fullName>
    </submittedName>
</protein>
<reference evidence="2" key="1">
    <citation type="submission" date="2022-12" db="EMBL/GenBank/DDBJ databases">
        <authorList>
            <person name="Petersen C."/>
        </authorList>
    </citation>
    <scope>NUCLEOTIDE SEQUENCE</scope>
    <source>
        <strain evidence="2">IBT 15544</strain>
    </source>
</reference>
<organism evidence="2 3">
    <name type="scientific">Penicillium cinerascens</name>
    <dbReference type="NCBI Taxonomy" id="70096"/>
    <lineage>
        <taxon>Eukaryota</taxon>
        <taxon>Fungi</taxon>
        <taxon>Dikarya</taxon>
        <taxon>Ascomycota</taxon>
        <taxon>Pezizomycotina</taxon>
        <taxon>Eurotiomycetes</taxon>
        <taxon>Eurotiomycetidae</taxon>
        <taxon>Eurotiales</taxon>
        <taxon>Aspergillaceae</taxon>
        <taxon>Penicillium</taxon>
    </lineage>
</organism>
<feature type="compositionally biased region" description="Low complexity" evidence="1">
    <location>
        <begin position="53"/>
        <end position="67"/>
    </location>
</feature>
<comment type="caution">
    <text evidence="2">The sequence shown here is derived from an EMBL/GenBank/DDBJ whole genome shotgun (WGS) entry which is preliminary data.</text>
</comment>
<evidence type="ECO:0000313" key="2">
    <source>
        <dbReference type="EMBL" id="KAJ5191931.1"/>
    </source>
</evidence>
<dbReference type="RefSeq" id="XP_058304871.1">
    <property type="nucleotide sequence ID" value="XM_058457972.1"/>
</dbReference>
<dbReference type="EMBL" id="JAPQKR010000016">
    <property type="protein sequence ID" value="KAJ5191931.1"/>
    <property type="molecule type" value="Genomic_DNA"/>
</dbReference>
<sequence>MCFGFYVKPHPPRREKYGKNNDKYLRDYDRYQKEYEKYMDKDNRRRRMANSNTGAVAGTSAAVSGGP</sequence>
<dbReference type="Proteomes" id="UP001150904">
    <property type="component" value="Unassembled WGS sequence"/>
</dbReference>
<keyword evidence="3" id="KW-1185">Reference proteome</keyword>
<evidence type="ECO:0000313" key="3">
    <source>
        <dbReference type="Proteomes" id="UP001150904"/>
    </source>
</evidence>
<dbReference type="OrthoDB" id="4355518at2759"/>
<proteinExistence type="predicted"/>
<feature type="region of interest" description="Disordered" evidence="1">
    <location>
        <begin position="40"/>
        <end position="67"/>
    </location>
</feature>
<reference evidence="2" key="2">
    <citation type="journal article" date="2023" name="IMA Fungus">
        <title>Comparative genomic study of the Penicillium genus elucidates a diverse pangenome and 15 lateral gene transfer events.</title>
        <authorList>
            <person name="Petersen C."/>
            <person name="Sorensen T."/>
            <person name="Nielsen M.R."/>
            <person name="Sondergaard T.E."/>
            <person name="Sorensen J.L."/>
            <person name="Fitzpatrick D.A."/>
            <person name="Frisvad J.C."/>
            <person name="Nielsen K.L."/>
        </authorList>
    </citation>
    <scope>NUCLEOTIDE SEQUENCE</scope>
    <source>
        <strain evidence="2">IBT 15544</strain>
    </source>
</reference>
<name>A0A9W9J9T7_9EURO</name>